<dbReference type="Gene3D" id="1.10.10.10">
    <property type="entry name" value="Winged helix-like DNA-binding domain superfamily/Winged helix DNA-binding domain"/>
    <property type="match status" value="1"/>
</dbReference>
<dbReference type="Pfam" id="PF00392">
    <property type="entry name" value="GntR"/>
    <property type="match status" value="1"/>
</dbReference>
<dbReference type="CDD" id="cd07377">
    <property type="entry name" value="WHTH_GntR"/>
    <property type="match status" value="1"/>
</dbReference>
<dbReference type="STRING" id="1229727.Ga0080559_TMP1227"/>
<dbReference type="PRINTS" id="PR00035">
    <property type="entry name" value="HTHGNTR"/>
</dbReference>
<evidence type="ECO:0000313" key="5">
    <source>
        <dbReference type="EMBL" id="APX22023.1"/>
    </source>
</evidence>
<accession>A0A1U7D1P1</accession>
<proteinExistence type="predicted"/>
<dbReference type="AlphaFoldDB" id="A0A1U7D1P1"/>
<organism evidence="5 6">
    <name type="scientific">Salipiger profundus</name>
    <dbReference type="NCBI Taxonomy" id="1229727"/>
    <lineage>
        <taxon>Bacteria</taxon>
        <taxon>Pseudomonadati</taxon>
        <taxon>Pseudomonadota</taxon>
        <taxon>Alphaproteobacteria</taxon>
        <taxon>Rhodobacterales</taxon>
        <taxon>Roseobacteraceae</taxon>
        <taxon>Salipiger</taxon>
    </lineage>
</organism>
<dbReference type="Pfam" id="PF07729">
    <property type="entry name" value="FCD"/>
    <property type="match status" value="1"/>
</dbReference>
<name>A0A1U7D1P1_9RHOB</name>
<keyword evidence="2" id="KW-0238">DNA-binding</keyword>
<dbReference type="InterPro" id="IPR011711">
    <property type="entry name" value="GntR_C"/>
</dbReference>
<dbReference type="Proteomes" id="UP000186559">
    <property type="component" value="Chromosome"/>
</dbReference>
<evidence type="ECO:0000313" key="6">
    <source>
        <dbReference type="Proteomes" id="UP000186559"/>
    </source>
</evidence>
<dbReference type="SUPFAM" id="SSF48008">
    <property type="entry name" value="GntR ligand-binding domain-like"/>
    <property type="match status" value="1"/>
</dbReference>
<dbReference type="SMART" id="SM00345">
    <property type="entry name" value="HTH_GNTR"/>
    <property type="match status" value="1"/>
</dbReference>
<evidence type="ECO:0000259" key="4">
    <source>
        <dbReference type="PROSITE" id="PS50949"/>
    </source>
</evidence>
<dbReference type="InterPro" id="IPR000524">
    <property type="entry name" value="Tscrpt_reg_HTH_GntR"/>
</dbReference>
<dbReference type="RefSeq" id="WP_076625255.1">
    <property type="nucleotide sequence ID" value="NZ_BMEW01000003.1"/>
</dbReference>
<evidence type="ECO:0000256" key="1">
    <source>
        <dbReference type="ARBA" id="ARBA00023015"/>
    </source>
</evidence>
<keyword evidence="6" id="KW-1185">Reference proteome</keyword>
<dbReference type="OrthoDB" id="7620579at2"/>
<dbReference type="SUPFAM" id="SSF46785">
    <property type="entry name" value="Winged helix' DNA-binding domain"/>
    <property type="match status" value="1"/>
</dbReference>
<dbReference type="KEGG" id="tpro:Ga0080559_TMP1227"/>
<evidence type="ECO:0000256" key="2">
    <source>
        <dbReference type="ARBA" id="ARBA00023125"/>
    </source>
</evidence>
<dbReference type="PANTHER" id="PTHR43537">
    <property type="entry name" value="TRANSCRIPTIONAL REGULATOR, GNTR FAMILY"/>
    <property type="match status" value="1"/>
</dbReference>
<feature type="domain" description="HTH gntR-type" evidence="4">
    <location>
        <begin position="5"/>
        <end position="72"/>
    </location>
</feature>
<dbReference type="InterPro" id="IPR008920">
    <property type="entry name" value="TF_FadR/GntR_C"/>
</dbReference>
<dbReference type="GO" id="GO:0003677">
    <property type="term" value="F:DNA binding"/>
    <property type="evidence" value="ECO:0007669"/>
    <property type="project" value="UniProtKB-KW"/>
</dbReference>
<dbReference type="GO" id="GO:0003700">
    <property type="term" value="F:DNA-binding transcription factor activity"/>
    <property type="evidence" value="ECO:0007669"/>
    <property type="project" value="InterPro"/>
</dbReference>
<dbReference type="Gene3D" id="1.20.120.530">
    <property type="entry name" value="GntR ligand-binding domain-like"/>
    <property type="match status" value="1"/>
</dbReference>
<keyword evidence="1" id="KW-0805">Transcription regulation</keyword>
<protein>
    <submittedName>
        <fullName evidence="5">Transcriptional regulator</fullName>
    </submittedName>
</protein>
<dbReference type="EMBL" id="CP014796">
    <property type="protein sequence ID" value="APX22023.1"/>
    <property type="molecule type" value="Genomic_DNA"/>
</dbReference>
<dbReference type="SMART" id="SM00895">
    <property type="entry name" value="FCD"/>
    <property type="match status" value="1"/>
</dbReference>
<gene>
    <name evidence="5" type="ORF">Ga0080559_TMP1227</name>
</gene>
<dbReference type="PROSITE" id="PS50949">
    <property type="entry name" value="HTH_GNTR"/>
    <property type="match status" value="1"/>
</dbReference>
<dbReference type="InterPro" id="IPR036388">
    <property type="entry name" value="WH-like_DNA-bd_sf"/>
</dbReference>
<dbReference type="InterPro" id="IPR036390">
    <property type="entry name" value="WH_DNA-bd_sf"/>
</dbReference>
<sequence>MTEGKSSADRAYETLRDMAIGFDFKPGARLNETALTRRLSVSRTPLREALNRLVAEGFLTVVSGQGFFCRTLSPEQVQDLYQVRAALETEALRRGIETAEDDAIAALCNHLDATEARYAACTDLPELLRMDEAFHMQLAGLSGNAELCRMLRNVYERIRYVRLVNLRQLRLSPGGGEDLGAHRRIAEAVRARDTEAAVAALRGHIERRSEETRALVRLAYSELYVPD</sequence>
<keyword evidence="3" id="KW-0804">Transcription</keyword>
<evidence type="ECO:0000256" key="3">
    <source>
        <dbReference type="ARBA" id="ARBA00023163"/>
    </source>
</evidence>
<reference evidence="5 6" key="1">
    <citation type="submission" date="2016-03" db="EMBL/GenBank/DDBJ databases">
        <title>Deep-sea bacteria in the southern Pacific.</title>
        <authorList>
            <person name="Tang K."/>
        </authorList>
    </citation>
    <scope>NUCLEOTIDE SEQUENCE [LARGE SCALE GENOMIC DNA]</scope>
    <source>
        <strain evidence="5 6">JLT2016</strain>
    </source>
</reference>
<dbReference type="PANTHER" id="PTHR43537:SF45">
    <property type="entry name" value="GNTR FAMILY REGULATORY PROTEIN"/>
    <property type="match status" value="1"/>
</dbReference>